<name>A0A4S8KR65_DENBC</name>
<dbReference type="AlphaFoldDB" id="A0A4S8KR65"/>
<feature type="compositionally biased region" description="Basic and acidic residues" evidence="1">
    <location>
        <begin position="979"/>
        <end position="988"/>
    </location>
</feature>
<feature type="compositionally biased region" description="Low complexity" evidence="1">
    <location>
        <begin position="1"/>
        <end position="21"/>
    </location>
</feature>
<organism evidence="2 3">
    <name type="scientific">Dendrothele bispora (strain CBS 962.96)</name>
    <dbReference type="NCBI Taxonomy" id="1314807"/>
    <lineage>
        <taxon>Eukaryota</taxon>
        <taxon>Fungi</taxon>
        <taxon>Dikarya</taxon>
        <taxon>Basidiomycota</taxon>
        <taxon>Agaricomycotina</taxon>
        <taxon>Agaricomycetes</taxon>
        <taxon>Agaricomycetidae</taxon>
        <taxon>Agaricales</taxon>
        <taxon>Agaricales incertae sedis</taxon>
        <taxon>Dendrothele</taxon>
    </lineage>
</organism>
<evidence type="ECO:0000313" key="3">
    <source>
        <dbReference type="Proteomes" id="UP000297245"/>
    </source>
</evidence>
<keyword evidence="3" id="KW-1185">Reference proteome</keyword>
<sequence>MPLETRSQTRGKSSGTRSSGSNRAAVLPPPPKRKTRANRPPPEEKSESISSRKRTRLKTSKRPTAQKRHSPEPADSSADHQDHDAPPGEDPAASRSPQPSPEDDAVPPPDVLSEPTPNDSPSSKLEALRIIRDYALTQEGEVFEITDRVQQVLREDFTMMWCSVIDAAGREDPDEDGSTTLARAHDKALQVLSLSVSELSLLSPDPTPFPSRSCAPPSRVVGSSPIRHEDHDPVGPKTVSGDDKGKESSLSPQDRTIEGDSHVIDEASSVLNARQRPRRTNQAGSYVYERVEGVESDSGEDDDFEKTEREKWKKENRKRVSRGLSPLPPFGEEDDGEEDEGEEENDDTDPLMCSNKRHYGNPRPHNSEPSRKSKTFPNQNATANTEEKDDEVDLSDLDDDSNGKPGPVDADVRAEAQRNYEEYEGKQRALALKSGKPLSAIFRTAGDSRKLLRGWNLWNVWQKWLVHEEGGKKEGEKPKEGEQQIAWMQRRWEEKRREVLGGDWQDKKKVQESFQWLIDWYEPLYQANALPVIQKGLSKRQIQSIAEDFNSNCRHANRNVGVCCFGFIVDLHGEHSVMFGAGQEFEDMRARSKTQLNQYLTDVVALFRVSDINLRLGSLVDSDHRTLVQAAAQIPLDSNKDAHRRFIPYVLRYDLSRIDSSYNWKSGKFIWRENDAPQPETNIPAKILYEIGGARLQELQGHAEAYEEGKDEEEIIVKLNKKALRLVEWNEVEKGLADEDQGEIPVVSGTDGSTLCRVKNSYKWVMAMNDKELPKCNTKGKRKGKEKEKDSSHPRPRSRSHSRSHSRSRSEGKGNGKGKGKQTPRTRSKPRSLSRSHAGPSFQPSRSPNPLSPIPRRAVSRSPSPEDRREQAHARGRSRTRANLADPGNSLGEDDKLPGAKATGDDSDLPVTEPQAPTPPVPKPKYGIPKSKPTARKRNISRDIRRWESQKRRAADDKEIAERERERSHKNSAGQNEGHGQREDEHRDKRQRRA</sequence>
<proteinExistence type="predicted"/>
<evidence type="ECO:0000313" key="2">
    <source>
        <dbReference type="EMBL" id="THU78101.1"/>
    </source>
</evidence>
<feature type="region of interest" description="Disordered" evidence="1">
    <location>
        <begin position="203"/>
        <end position="411"/>
    </location>
</feature>
<feature type="compositionally biased region" description="Basic and acidic residues" evidence="1">
    <location>
        <begin position="255"/>
        <end position="265"/>
    </location>
</feature>
<feature type="compositionally biased region" description="Acidic residues" evidence="1">
    <location>
        <begin position="387"/>
        <end position="400"/>
    </location>
</feature>
<feature type="compositionally biased region" description="Basic residues" evidence="1">
    <location>
        <begin position="816"/>
        <end position="834"/>
    </location>
</feature>
<dbReference type="OrthoDB" id="3069467at2759"/>
<feature type="compositionally biased region" description="Polar residues" evidence="1">
    <location>
        <begin position="375"/>
        <end position="384"/>
    </location>
</feature>
<feature type="compositionally biased region" description="Basic and acidic residues" evidence="1">
    <location>
        <begin position="940"/>
        <end position="969"/>
    </location>
</feature>
<reference evidence="2 3" key="1">
    <citation type="journal article" date="2019" name="Nat. Ecol. Evol.">
        <title>Megaphylogeny resolves global patterns of mushroom evolution.</title>
        <authorList>
            <person name="Varga T."/>
            <person name="Krizsan K."/>
            <person name="Foldi C."/>
            <person name="Dima B."/>
            <person name="Sanchez-Garcia M."/>
            <person name="Sanchez-Ramirez S."/>
            <person name="Szollosi G.J."/>
            <person name="Szarkandi J.G."/>
            <person name="Papp V."/>
            <person name="Albert L."/>
            <person name="Andreopoulos W."/>
            <person name="Angelini C."/>
            <person name="Antonin V."/>
            <person name="Barry K.W."/>
            <person name="Bougher N.L."/>
            <person name="Buchanan P."/>
            <person name="Buyck B."/>
            <person name="Bense V."/>
            <person name="Catcheside P."/>
            <person name="Chovatia M."/>
            <person name="Cooper J."/>
            <person name="Damon W."/>
            <person name="Desjardin D."/>
            <person name="Finy P."/>
            <person name="Geml J."/>
            <person name="Haridas S."/>
            <person name="Hughes K."/>
            <person name="Justo A."/>
            <person name="Karasinski D."/>
            <person name="Kautmanova I."/>
            <person name="Kiss B."/>
            <person name="Kocsube S."/>
            <person name="Kotiranta H."/>
            <person name="LaButti K.M."/>
            <person name="Lechner B.E."/>
            <person name="Liimatainen K."/>
            <person name="Lipzen A."/>
            <person name="Lukacs Z."/>
            <person name="Mihaltcheva S."/>
            <person name="Morgado L.N."/>
            <person name="Niskanen T."/>
            <person name="Noordeloos M.E."/>
            <person name="Ohm R.A."/>
            <person name="Ortiz-Santana B."/>
            <person name="Ovrebo C."/>
            <person name="Racz N."/>
            <person name="Riley R."/>
            <person name="Savchenko A."/>
            <person name="Shiryaev A."/>
            <person name="Soop K."/>
            <person name="Spirin V."/>
            <person name="Szebenyi C."/>
            <person name="Tomsovsky M."/>
            <person name="Tulloss R.E."/>
            <person name="Uehling J."/>
            <person name="Grigoriev I.V."/>
            <person name="Vagvolgyi C."/>
            <person name="Papp T."/>
            <person name="Martin F.M."/>
            <person name="Miettinen O."/>
            <person name="Hibbett D.S."/>
            <person name="Nagy L.G."/>
        </authorList>
    </citation>
    <scope>NUCLEOTIDE SEQUENCE [LARGE SCALE GENOMIC DNA]</scope>
    <source>
        <strain evidence="2 3">CBS 962.96</strain>
    </source>
</reference>
<accession>A0A4S8KR65</accession>
<feature type="compositionally biased region" description="Basic residues" evidence="1">
    <location>
        <begin position="794"/>
        <end position="807"/>
    </location>
</feature>
<feature type="compositionally biased region" description="Basic and acidic residues" evidence="1">
    <location>
        <begin position="864"/>
        <end position="873"/>
    </location>
</feature>
<feature type="compositionally biased region" description="Acidic residues" evidence="1">
    <location>
        <begin position="331"/>
        <end position="349"/>
    </location>
</feature>
<feature type="compositionally biased region" description="Basic residues" evidence="1">
    <location>
        <begin position="51"/>
        <end position="68"/>
    </location>
</feature>
<feature type="compositionally biased region" description="Acidic residues" evidence="1">
    <location>
        <begin position="294"/>
        <end position="305"/>
    </location>
</feature>
<dbReference type="Proteomes" id="UP000297245">
    <property type="component" value="Unassembled WGS sequence"/>
</dbReference>
<feature type="region of interest" description="Disordered" evidence="1">
    <location>
        <begin position="1"/>
        <end position="125"/>
    </location>
</feature>
<feature type="region of interest" description="Disordered" evidence="1">
    <location>
        <begin position="773"/>
        <end position="994"/>
    </location>
</feature>
<dbReference type="EMBL" id="ML180262">
    <property type="protein sequence ID" value="THU78101.1"/>
    <property type="molecule type" value="Genomic_DNA"/>
</dbReference>
<protein>
    <submittedName>
        <fullName evidence="2">Uncharacterized protein</fullName>
    </submittedName>
</protein>
<gene>
    <name evidence="2" type="ORF">K435DRAFT_811851</name>
</gene>
<evidence type="ECO:0000256" key="1">
    <source>
        <dbReference type="SAM" id="MobiDB-lite"/>
    </source>
</evidence>
<feature type="compositionally biased region" description="Basic and acidic residues" evidence="1">
    <location>
        <begin position="226"/>
        <end position="247"/>
    </location>
</feature>
<feature type="compositionally biased region" description="Basic and acidic residues" evidence="1">
    <location>
        <begin position="69"/>
        <end position="86"/>
    </location>
</feature>